<dbReference type="AlphaFoldDB" id="U7QG76"/>
<organism evidence="1 2">
    <name type="scientific">Lyngbya aestuarii BL J</name>
    <dbReference type="NCBI Taxonomy" id="1348334"/>
    <lineage>
        <taxon>Bacteria</taxon>
        <taxon>Bacillati</taxon>
        <taxon>Cyanobacteriota</taxon>
        <taxon>Cyanophyceae</taxon>
        <taxon>Oscillatoriophycideae</taxon>
        <taxon>Oscillatoriales</taxon>
        <taxon>Microcoleaceae</taxon>
        <taxon>Lyngbya</taxon>
    </lineage>
</organism>
<gene>
    <name evidence="1" type="ORF">M595_4000</name>
</gene>
<name>U7QG76_9CYAN</name>
<reference evidence="1 2" key="1">
    <citation type="journal article" date="2013" name="Front. Microbiol.">
        <title>Comparative genomic analyses of the cyanobacterium, Lyngbya aestuarii BL J, a powerful hydrogen producer.</title>
        <authorList>
            <person name="Kothari A."/>
            <person name="Vaughn M."/>
            <person name="Garcia-Pichel F."/>
        </authorList>
    </citation>
    <scope>NUCLEOTIDE SEQUENCE [LARGE SCALE GENOMIC DNA]</scope>
    <source>
        <strain evidence="1 2">BL J</strain>
    </source>
</reference>
<protein>
    <submittedName>
        <fullName evidence="1">Transposase domain protein</fullName>
    </submittedName>
</protein>
<accession>U7QG76</accession>
<proteinExistence type="predicted"/>
<evidence type="ECO:0000313" key="2">
    <source>
        <dbReference type="Proteomes" id="UP000017127"/>
    </source>
</evidence>
<keyword evidence="2" id="KW-1185">Reference proteome</keyword>
<sequence length="46" mass="4923">MVAGGHSETLNGRGGKRQTFVKEAAAVEASTHLEKPVQLSIFDILQ</sequence>
<evidence type="ECO:0000313" key="1">
    <source>
        <dbReference type="EMBL" id="ERT06090.1"/>
    </source>
</evidence>
<comment type="caution">
    <text evidence="1">The sequence shown here is derived from an EMBL/GenBank/DDBJ whole genome shotgun (WGS) entry which is preliminary data.</text>
</comment>
<dbReference type="Proteomes" id="UP000017127">
    <property type="component" value="Unassembled WGS sequence"/>
</dbReference>
<dbReference type="EMBL" id="AUZM01000043">
    <property type="protein sequence ID" value="ERT06090.1"/>
    <property type="molecule type" value="Genomic_DNA"/>
</dbReference>